<dbReference type="Proteomes" id="UP000029868">
    <property type="component" value="Unassembled WGS sequence"/>
</dbReference>
<name>A0A099KJS2_COLPS</name>
<dbReference type="RefSeq" id="WP_033083613.1">
    <property type="nucleotide sequence ID" value="NZ_JQEC01000049.1"/>
</dbReference>
<evidence type="ECO:0000313" key="3">
    <source>
        <dbReference type="Proteomes" id="UP000029868"/>
    </source>
</evidence>
<keyword evidence="1" id="KW-0812">Transmembrane</keyword>
<sequence>MDFVIGLILFLLFYVLVNYIQSIIGYYPKLAREYKTNLSISDSSLFKSRSMYLTNVADISREKNSEYRTWLNIKSFEQGVFISQKRMLILLFSKSFLIPWEQISLIKEKTNLLKNQYLYKVECKKEPIYIITKFDLLKSATNKQINQD</sequence>
<organism evidence="2 3">
    <name type="scientific">Colwellia psychrerythraea</name>
    <name type="common">Vibrio psychroerythus</name>
    <dbReference type="NCBI Taxonomy" id="28229"/>
    <lineage>
        <taxon>Bacteria</taxon>
        <taxon>Pseudomonadati</taxon>
        <taxon>Pseudomonadota</taxon>
        <taxon>Gammaproteobacteria</taxon>
        <taxon>Alteromonadales</taxon>
        <taxon>Colwelliaceae</taxon>
        <taxon>Colwellia</taxon>
    </lineage>
</organism>
<comment type="caution">
    <text evidence="2">The sequence shown here is derived from an EMBL/GenBank/DDBJ whole genome shotgun (WGS) entry which is preliminary data.</text>
</comment>
<accession>A0A099KJS2</accession>
<evidence type="ECO:0000313" key="2">
    <source>
        <dbReference type="EMBL" id="KGJ90212.1"/>
    </source>
</evidence>
<feature type="transmembrane region" description="Helical" evidence="1">
    <location>
        <begin position="6"/>
        <end position="27"/>
    </location>
</feature>
<keyword evidence="1" id="KW-0472">Membrane</keyword>
<protein>
    <submittedName>
        <fullName evidence="2">Uncharacterized protein</fullName>
    </submittedName>
</protein>
<dbReference type="EMBL" id="JQEC01000049">
    <property type="protein sequence ID" value="KGJ90212.1"/>
    <property type="molecule type" value="Genomic_DNA"/>
</dbReference>
<keyword evidence="1" id="KW-1133">Transmembrane helix</keyword>
<evidence type="ECO:0000256" key="1">
    <source>
        <dbReference type="SAM" id="Phobius"/>
    </source>
</evidence>
<gene>
    <name evidence="2" type="ORF">GAB14E_3705</name>
</gene>
<dbReference type="AlphaFoldDB" id="A0A099KJS2"/>
<proteinExistence type="predicted"/>
<dbReference type="OrthoDB" id="9553707at2"/>
<reference evidence="2 3" key="1">
    <citation type="submission" date="2014-08" db="EMBL/GenBank/DDBJ databases">
        <title>Genomic and Phenotypic Diversity of Colwellia psychrerythraea strains from Disparate Marine Basins.</title>
        <authorList>
            <person name="Techtmann S.M."/>
            <person name="Stelling S.C."/>
            <person name="Utturkar S.M."/>
            <person name="Alshibli N."/>
            <person name="Harris A."/>
            <person name="Brown S.D."/>
            <person name="Hazen T.C."/>
        </authorList>
    </citation>
    <scope>NUCLEOTIDE SEQUENCE [LARGE SCALE GENOMIC DNA]</scope>
    <source>
        <strain evidence="2 3">GAB14E</strain>
    </source>
</reference>